<dbReference type="PANTHER" id="PTHR42765">
    <property type="entry name" value="SOLEUCYL-TRNA SYNTHETASE"/>
    <property type="match status" value="1"/>
</dbReference>
<dbReference type="RefSeq" id="WP_078261909.1">
    <property type="nucleotide sequence ID" value="NZ_MBIJ01000072.1"/>
</dbReference>
<keyword evidence="6 12" id="KW-0862">Zinc</keyword>
<gene>
    <name evidence="12" type="primary">ileS</name>
    <name evidence="15" type="ORF">B0X56_05860</name>
</gene>
<keyword evidence="3 12" id="KW-0436">Ligase</keyword>
<dbReference type="SUPFAM" id="SSF52374">
    <property type="entry name" value="Nucleotidylyl transferase"/>
    <property type="match status" value="1"/>
</dbReference>
<evidence type="ECO:0000259" key="14">
    <source>
        <dbReference type="Pfam" id="PF08264"/>
    </source>
</evidence>
<dbReference type="Gene3D" id="3.40.50.620">
    <property type="entry name" value="HUPs"/>
    <property type="match status" value="2"/>
</dbReference>
<keyword evidence="9 12" id="KW-0030">Aminoacyl-tRNA synthetase</keyword>
<dbReference type="InterPro" id="IPR050081">
    <property type="entry name" value="Ile-tRNA_ligase"/>
</dbReference>
<dbReference type="InterPro" id="IPR013155">
    <property type="entry name" value="M/V/L/I-tRNA-synth_anticd-bd"/>
</dbReference>
<keyword evidence="2 12" id="KW-0963">Cytoplasm</keyword>
<feature type="binding site" evidence="12">
    <location>
        <position position="940"/>
    </location>
    <ligand>
        <name>Zn(2+)</name>
        <dbReference type="ChEBI" id="CHEBI:29105"/>
    </ligand>
</feature>
<evidence type="ECO:0000313" key="15">
    <source>
        <dbReference type="EMBL" id="OOQ16173.1"/>
    </source>
</evidence>
<evidence type="ECO:0000256" key="12">
    <source>
        <dbReference type="HAMAP-Rule" id="MF_02002"/>
    </source>
</evidence>
<comment type="caution">
    <text evidence="15">The sequence shown here is derived from an EMBL/GenBank/DDBJ whole genome shotgun (WGS) entry which is preliminary data.</text>
</comment>
<feature type="short sequence motif" description="'KMSKS' region" evidence="12">
    <location>
        <begin position="610"/>
        <end position="614"/>
    </location>
</feature>
<evidence type="ECO:0000256" key="8">
    <source>
        <dbReference type="ARBA" id="ARBA00022917"/>
    </source>
</evidence>
<dbReference type="InterPro" id="IPR002301">
    <property type="entry name" value="Ile-tRNA-ligase"/>
</dbReference>
<proteinExistence type="inferred from homology"/>
<reference evidence="15 16" key="1">
    <citation type="journal article" date="2017" name="Front. Cell. Infect. Microbiol.">
        <title>Whole Genome Sequence and Phylogenetic Analysis Show Helicobacter pylori Strains from Latin America Have Followed a Unique Evolution Pathway.</title>
        <authorList>
            <person name="Munoz-Ramirez Z.Y."/>
            <person name="Mendez-Tenorio A."/>
            <person name="Kato I."/>
            <person name="Bravo M.M."/>
            <person name="Rizzato C."/>
            <person name="Thorell K."/>
            <person name="Torres R.C."/>
            <person name="Aviles-Jimenez F."/>
            <person name="Camorlinga M."/>
            <person name="Canzian F."/>
            <person name="Torres J."/>
        </authorList>
    </citation>
    <scope>NUCLEOTIDE SEQUENCE [LARGE SCALE GENOMIC DNA]</scope>
    <source>
        <strain evidence="15 16">CG22371</strain>
    </source>
</reference>
<feature type="domain" description="Aminoacyl-tRNA synthetase class Ia" evidence="13">
    <location>
        <begin position="28"/>
        <end position="649"/>
    </location>
</feature>
<evidence type="ECO:0000256" key="5">
    <source>
        <dbReference type="ARBA" id="ARBA00022741"/>
    </source>
</evidence>
<dbReference type="InterPro" id="IPR002300">
    <property type="entry name" value="aa-tRNA-synth_Ia"/>
</dbReference>
<comment type="domain">
    <text evidence="12">IleRS has two distinct active sites: one for aminoacylation and one for editing. The misactivated valine is translocated from the active site to the editing site, which sterically excludes the correctly activated isoleucine. The single editing site contains two valyl binding pockets, one specific for each substrate (Val-AMP or Val-tRNA(Ile)).</text>
</comment>
<dbReference type="PANTHER" id="PTHR42765:SF1">
    <property type="entry name" value="ISOLEUCINE--TRNA LIGASE, MITOCHONDRIAL"/>
    <property type="match status" value="1"/>
</dbReference>
<feature type="short sequence motif" description="'HIGH' region" evidence="12">
    <location>
        <begin position="58"/>
        <end position="68"/>
    </location>
</feature>
<dbReference type="InterPro" id="IPR023585">
    <property type="entry name" value="Ile-tRNA-ligase_type1"/>
</dbReference>
<accession>A0ABD6QWD0</accession>
<dbReference type="InterPro" id="IPR033708">
    <property type="entry name" value="Anticodon_Ile_BEm"/>
</dbReference>
<dbReference type="CDD" id="cd07960">
    <property type="entry name" value="Anticodon_Ia_Ile_BEm"/>
    <property type="match status" value="1"/>
</dbReference>
<feature type="binding site" evidence="12">
    <location>
        <position position="943"/>
    </location>
    <ligand>
        <name>Zn(2+)</name>
        <dbReference type="ChEBI" id="CHEBI:29105"/>
    </ligand>
</feature>
<dbReference type="InterPro" id="IPR009008">
    <property type="entry name" value="Val/Leu/Ile-tRNA-synth_edit"/>
</dbReference>
<evidence type="ECO:0000256" key="11">
    <source>
        <dbReference type="ARBA" id="ARBA00048359"/>
    </source>
</evidence>
<dbReference type="InterPro" id="IPR014729">
    <property type="entry name" value="Rossmann-like_a/b/a_fold"/>
</dbReference>
<evidence type="ECO:0000256" key="4">
    <source>
        <dbReference type="ARBA" id="ARBA00022723"/>
    </source>
</evidence>
<evidence type="ECO:0000256" key="6">
    <source>
        <dbReference type="ARBA" id="ARBA00022833"/>
    </source>
</evidence>
<feature type="binding site" evidence="12">
    <location>
        <position position="569"/>
    </location>
    <ligand>
        <name>L-isoleucyl-5'-AMP</name>
        <dbReference type="ChEBI" id="CHEBI:178002"/>
    </ligand>
</feature>
<dbReference type="PRINTS" id="PR00984">
    <property type="entry name" value="TRNASYNTHILE"/>
</dbReference>
<keyword evidence="7 12" id="KW-0067">ATP-binding</keyword>
<dbReference type="GO" id="GO:0005737">
    <property type="term" value="C:cytoplasm"/>
    <property type="evidence" value="ECO:0007669"/>
    <property type="project" value="UniProtKB-SubCell"/>
</dbReference>
<comment type="subcellular location">
    <subcellularLocation>
        <location evidence="12">Cytoplasm</location>
    </subcellularLocation>
</comment>
<dbReference type="FunFam" id="3.40.50.620:FF:000168">
    <property type="entry name" value="Isoleucine--tRNA ligase"/>
    <property type="match status" value="1"/>
</dbReference>
<dbReference type="CDD" id="cd00818">
    <property type="entry name" value="IleRS_core"/>
    <property type="match status" value="1"/>
</dbReference>
<evidence type="ECO:0000256" key="7">
    <source>
        <dbReference type="ARBA" id="ARBA00022840"/>
    </source>
</evidence>
<dbReference type="PROSITE" id="PS00178">
    <property type="entry name" value="AA_TRNA_LIGASE_I"/>
    <property type="match status" value="1"/>
</dbReference>
<name>A0ABD6QWD0_HELPX</name>
<dbReference type="AlphaFoldDB" id="A0ABD6QWD0"/>
<evidence type="ECO:0000259" key="13">
    <source>
        <dbReference type="Pfam" id="PF00133"/>
    </source>
</evidence>
<feature type="domain" description="Methionyl/Valyl/Leucyl/Isoleucyl-tRNA synthetase anticodon-binding" evidence="14">
    <location>
        <begin position="692"/>
        <end position="848"/>
    </location>
</feature>
<keyword evidence="4 12" id="KW-0479">Metal-binding</keyword>
<evidence type="ECO:0000256" key="3">
    <source>
        <dbReference type="ARBA" id="ARBA00022598"/>
    </source>
</evidence>
<dbReference type="InterPro" id="IPR009080">
    <property type="entry name" value="tRNAsynth_Ia_anticodon-bd"/>
</dbReference>
<dbReference type="InterPro" id="IPR001412">
    <property type="entry name" value="aa-tRNA-synth_I_CS"/>
</dbReference>
<comment type="cofactor">
    <cofactor evidence="12">
        <name>Zn(2+)</name>
        <dbReference type="ChEBI" id="CHEBI:29105"/>
    </cofactor>
    <text evidence="12">Binds 1 zinc ion per subunit.</text>
</comment>
<organism evidence="15 16">
    <name type="scientific">Helicobacter pylori</name>
    <name type="common">Campylobacter pylori</name>
    <dbReference type="NCBI Taxonomy" id="210"/>
    <lineage>
        <taxon>Bacteria</taxon>
        <taxon>Pseudomonadati</taxon>
        <taxon>Campylobacterota</taxon>
        <taxon>Epsilonproteobacteria</taxon>
        <taxon>Campylobacterales</taxon>
        <taxon>Helicobacteraceae</taxon>
        <taxon>Helicobacter</taxon>
    </lineage>
</organism>
<comment type="similarity">
    <text evidence="1 12">Belongs to the class-I aminoacyl-tRNA synthetase family. IleS type 1 subfamily.</text>
</comment>
<dbReference type="HAMAP" id="MF_02002">
    <property type="entry name" value="Ile_tRNA_synth_type1"/>
    <property type="match status" value="1"/>
</dbReference>
<keyword evidence="8 12" id="KW-0648">Protein biosynthesis</keyword>
<dbReference type="NCBIfam" id="TIGR00392">
    <property type="entry name" value="ileS"/>
    <property type="match status" value="1"/>
</dbReference>
<dbReference type="EC" id="6.1.1.5" evidence="12"/>
<dbReference type="SUPFAM" id="SSF47323">
    <property type="entry name" value="Anticodon-binding domain of a subclass of class I aminoacyl-tRNA synthetases"/>
    <property type="match status" value="1"/>
</dbReference>
<evidence type="ECO:0000256" key="2">
    <source>
        <dbReference type="ARBA" id="ARBA00022490"/>
    </source>
</evidence>
<dbReference type="GO" id="GO:0008270">
    <property type="term" value="F:zinc ion binding"/>
    <property type="evidence" value="ECO:0007669"/>
    <property type="project" value="UniProtKB-UniRule"/>
</dbReference>
<dbReference type="GO" id="GO:0006428">
    <property type="term" value="P:isoleucyl-tRNA aminoacylation"/>
    <property type="evidence" value="ECO:0007669"/>
    <property type="project" value="UniProtKB-UniRule"/>
</dbReference>
<evidence type="ECO:0000256" key="1">
    <source>
        <dbReference type="ARBA" id="ARBA00006887"/>
    </source>
</evidence>
<protein>
    <recommendedName>
        <fullName evidence="12">Isoleucine--tRNA ligase</fullName>
        <ecNumber evidence="12">6.1.1.5</ecNumber>
    </recommendedName>
    <alternativeName>
        <fullName evidence="12">Isoleucyl-tRNA synthetase</fullName>
        <shortName evidence="12">IleRS</shortName>
    </alternativeName>
</protein>
<dbReference type="Proteomes" id="UP000318633">
    <property type="component" value="Unassembled WGS sequence"/>
</dbReference>
<dbReference type="Gene3D" id="1.10.730.20">
    <property type="match status" value="1"/>
</dbReference>
<dbReference type="Pfam" id="PF08264">
    <property type="entry name" value="Anticodon_1"/>
    <property type="match status" value="1"/>
</dbReference>
<dbReference type="SUPFAM" id="SSF50677">
    <property type="entry name" value="ValRS/IleRS/LeuRS editing domain"/>
    <property type="match status" value="1"/>
</dbReference>
<dbReference type="EMBL" id="MUPB01000147">
    <property type="protein sequence ID" value="OOQ16173.1"/>
    <property type="molecule type" value="Genomic_DNA"/>
</dbReference>
<comment type="subunit">
    <text evidence="12">Monomer.</text>
</comment>
<feature type="binding site" evidence="12">
    <location>
        <position position="928"/>
    </location>
    <ligand>
        <name>Zn(2+)</name>
        <dbReference type="ChEBI" id="CHEBI:29105"/>
    </ligand>
</feature>
<feature type="binding site" evidence="12">
    <location>
        <position position="925"/>
    </location>
    <ligand>
        <name>Zn(2+)</name>
        <dbReference type="ChEBI" id="CHEBI:29105"/>
    </ligand>
</feature>
<sequence>MKEYKDTLNLNETTFSMKGNLSVNEPKTYAKWQEQQAFKRMQARKDNHGDFTLHDGPPYANGHLHLGHALNKILKDIVIKREYFKGKKIYYTPGWDCHGLPIEQQILEQLEKEKTSLENPTLFREKCRDHAKKFLEIQKNEFLQLGVLGDFENPYKTMDFKFEASIYRALVGVAKKGLLKERHKPIYWSYACESALAEAEVEYKMKKSPSIFVAFDLKKEGLEKLKVKKASLVIWTTTPWTLYANVAIALKKDAVYALTQKGYLVAKALHEKLAALGVVDNEITHEFNSNDLEYLVATNPLNQRDSLVVLGDHVSLEDGTGAVHTAPGHGEEDYHLGLKYHLEVLMSVDEKGCYDEGIIHNRLLDESYLGEHIFKAQKRIIEQLGDSLLLEREIEHSYPHCWRTHKPVIYRATTQWFILMDEPFMQNDGSQKTLREVALNAIERVEFVPSSGKNRLKTMIENRPDWCLSRQRKWGVPLAFFIDKRTNKPCFESEVLEHVANLFEEKGCDVWWESSVKDLLPPNYQDNAKHYEKVMHILDVWFDSGSTFKAVLEDYHGEKGKSPSDVVLEGSDQHRGWFQSSLLIGCVLNNQAPFKKVITHGFIVDEKGEKMSKSKGNVVSLDNLLKKHGSDVVRLWVAFNDYQNDLRVSQTFFIQTEQHYKKFRNTLKFLLANFSDMDLKNLERPHDFSPLDHFILEALETISAGVNSAFEEHDLVKGLNILMAFVTNELSGIYLDACKDSLYCDSKNNEKRQAIQMVLLATASQLCYFLAPILTHTIEEVLEHSQVLCAFLQAKDVFDLKGISVLEKLHLKECKKPENFEAVLALRSAFNEGLDFLKKSGRVKNSLECGIKLQEYASKEQMELIEELLMVSYVESGAKNKESSFEKSEVEFERLSFEEQSHELERLWNFGGLKFNVVKAPFYKCPRCWRFKSELENTPCKRCEEVLKER</sequence>
<comment type="catalytic activity">
    <reaction evidence="11 12">
        <text>tRNA(Ile) + L-isoleucine + ATP = L-isoleucyl-tRNA(Ile) + AMP + diphosphate</text>
        <dbReference type="Rhea" id="RHEA:11060"/>
        <dbReference type="Rhea" id="RHEA-COMP:9666"/>
        <dbReference type="Rhea" id="RHEA-COMP:9695"/>
        <dbReference type="ChEBI" id="CHEBI:30616"/>
        <dbReference type="ChEBI" id="CHEBI:33019"/>
        <dbReference type="ChEBI" id="CHEBI:58045"/>
        <dbReference type="ChEBI" id="CHEBI:78442"/>
        <dbReference type="ChEBI" id="CHEBI:78528"/>
        <dbReference type="ChEBI" id="CHEBI:456215"/>
        <dbReference type="EC" id="6.1.1.5"/>
    </reaction>
</comment>
<dbReference type="GO" id="GO:0005524">
    <property type="term" value="F:ATP binding"/>
    <property type="evidence" value="ECO:0007669"/>
    <property type="project" value="UniProtKB-UniRule"/>
</dbReference>
<evidence type="ECO:0000256" key="9">
    <source>
        <dbReference type="ARBA" id="ARBA00023146"/>
    </source>
</evidence>
<dbReference type="Gene3D" id="1.10.10.830">
    <property type="entry name" value="Ile-tRNA synthetase CP2 domain-like"/>
    <property type="match status" value="1"/>
</dbReference>
<feature type="binding site" evidence="12">
    <location>
        <position position="613"/>
    </location>
    <ligand>
        <name>ATP</name>
        <dbReference type="ChEBI" id="CHEBI:30616"/>
    </ligand>
</feature>
<evidence type="ECO:0000313" key="16">
    <source>
        <dbReference type="Proteomes" id="UP000318633"/>
    </source>
</evidence>
<dbReference type="Pfam" id="PF00133">
    <property type="entry name" value="tRNA-synt_1"/>
    <property type="match status" value="1"/>
</dbReference>
<dbReference type="GO" id="GO:0004822">
    <property type="term" value="F:isoleucine-tRNA ligase activity"/>
    <property type="evidence" value="ECO:0007669"/>
    <property type="project" value="UniProtKB-UniRule"/>
</dbReference>
<comment type="function">
    <text evidence="10 12">Catalyzes the attachment of isoleucine to tRNA(Ile). As IleRS can inadvertently accommodate and process structurally similar amino acids such as valine, to avoid such errors it has two additional distinct tRNA(Ile)-dependent editing activities. One activity is designated as 'pretransfer' editing and involves the hydrolysis of activated Val-AMP. The other activity is designated 'posttransfer' editing and involves deacylation of mischarged Val-tRNA(Ile).</text>
</comment>
<keyword evidence="5 12" id="KW-0547">Nucleotide-binding</keyword>
<evidence type="ECO:0000256" key="10">
    <source>
        <dbReference type="ARBA" id="ARBA00025217"/>
    </source>
</evidence>